<gene>
    <name evidence="5" type="ORF">H1D41_02045</name>
</gene>
<dbReference type="InterPro" id="IPR029045">
    <property type="entry name" value="ClpP/crotonase-like_dom_sf"/>
</dbReference>
<dbReference type="Pfam" id="PF16113">
    <property type="entry name" value="ECH_2"/>
    <property type="match status" value="1"/>
</dbReference>
<dbReference type="RefSeq" id="WP_228847334.1">
    <property type="nucleotide sequence ID" value="NZ_JADCKQ010000001.1"/>
</dbReference>
<comment type="caution">
    <text evidence="5">The sequence shown here is derived from an EMBL/GenBank/DDBJ whole genome shotgun (WGS) entry which is preliminary data.</text>
</comment>
<dbReference type="InterPro" id="IPR045004">
    <property type="entry name" value="ECH_dom"/>
</dbReference>
<dbReference type="PANTHER" id="PTHR43176:SF3">
    <property type="entry name" value="3-HYDROXYISOBUTYRYL-COA HYDROLASE, MITOCHONDRIAL"/>
    <property type="match status" value="1"/>
</dbReference>
<evidence type="ECO:0000256" key="1">
    <source>
        <dbReference type="ARBA" id="ARBA00001709"/>
    </source>
</evidence>
<proteinExistence type="predicted"/>
<name>A0A8J7LKD9_9RHOB</name>
<dbReference type="Gene3D" id="3.90.226.10">
    <property type="entry name" value="2-enoyl-CoA Hydratase, Chain A, domain 1"/>
    <property type="match status" value="1"/>
</dbReference>
<evidence type="ECO:0000256" key="3">
    <source>
        <dbReference type="ARBA" id="ARBA00022801"/>
    </source>
</evidence>
<reference evidence="5" key="1">
    <citation type="submission" date="2020-10" db="EMBL/GenBank/DDBJ databases">
        <title>Paenihalocynthiibacter styelae gen. nov., sp. nov., isolated from stalked sea squirt Styela clava.</title>
        <authorList>
            <person name="Kim Y.-O."/>
            <person name="Yoon J.-H."/>
        </authorList>
    </citation>
    <scope>NUCLEOTIDE SEQUENCE</scope>
    <source>
        <strain evidence="5">MYP1-1</strain>
    </source>
</reference>
<dbReference type="SUPFAM" id="SSF52096">
    <property type="entry name" value="ClpP/crotonase"/>
    <property type="match status" value="1"/>
</dbReference>
<accession>A0A8J7LKD9</accession>
<organism evidence="5 6">
    <name type="scientific">Halocynthiibacter styelae</name>
    <dbReference type="NCBI Taxonomy" id="2761955"/>
    <lineage>
        <taxon>Bacteria</taxon>
        <taxon>Pseudomonadati</taxon>
        <taxon>Pseudomonadota</taxon>
        <taxon>Alphaproteobacteria</taxon>
        <taxon>Rhodobacterales</taxon>
        <taxon>Paracoccaceae</taxon>
        <taxon>Halocynthiibacter</taxon>
    </lineage>
</organism>
<dbReference type="Proteomes" id="UP000640583">
    <property type="component" value="Unassembled WGS sequence"/>
</dbReference>
<evidence type="ECO:0000259" key="4">
    <source>
        <dbReference type="Pfam" id="PF16113"/>
    </source>
</evidence>
<sequence length="353" mass="38448">MDLVKSDDIHIRREGHVGRITLTRPKAFNALGYQMALEVEKALDAWRDDDAVKLILLDADGDRAFCAGGDIQEMYDTAKAGDFEYGRTFWRDEYRMNAKMFEFPKPVVSLMQGFTMGGGVGIGCHGSHRVVCDSSRIAMPECGIGLIPDVGGTLILARAPGRLGEYIGMSGVQLGAADAIYAGFADYYIPEEAWPDLIKALCETGDVSAVDAAARTAQDGALAANEEAINRHFTGETALDILRNLDGDDSEFAQKALKTLRRNSPLAVAATVELVHRARGAKGIRAALGQEYRFTHRAASEGDFIEGIRAQIIDKDRNPTWKHASVEDLSPVDVTKMLMPVPGIKVEFEGEEP</sequence>
<dbReference type="EMBL" id="JADCKQ010000001">
    <property type="protein sequence ID" value="MBI1492414.1"/>
    <property type="molecule type" value="Genomic_DNA"/>
</dbReference>
<dbReference type="GO" id="GO:0005829">
    <property type="term" value="C:cytosol"/>
    <property type="evidence" value="ECO:0007669"/>
    <property type="project" value="TreeGrafter"/>
</dbReference>
<evidence type="ECO:0000313" key="5">
    <source>
        <dbReference type="EMBL" id="MBI1492414.1"/>
    </source>
</evidence>
<evidence type="ECO:0000313" key="6">
    <source>
        <dbReference type="Proteomes" id="UP000640583"/>
    </source>
</evidence>
<feature type="domain" description="Enoyl-CoA hydratase/isomerase" evidence="4">
    <location>
        <begin position="17"/>
        <end position="337"/>
    </location>
</feature>
<keyword evidence="3" id="KW-0378">Hydrolase</keyword>
<dbReference type="GO" id="GO:0003860">
    <property type="term" value="F:3-hydroxyisobutyryl-CoA hydrolase activity"/>
    <property type="evidence" value="ECO:0007669"/>
    <property type="project" value="UniProtKB-EC"/>
</dbReference>
<dbReference type="CDD" id="cd06558">
    <property type="entry name" value="crotonase-like"/>
    <property type="match status" value="1"/>
</dbReference>
<dbReference type="PANTHER" id="PTHR43176">
    <property type="entry name" value="3-HYDROXYISOBUTYRYL-COA HYDROLASE-RELATED"/>
    <property type="match status" value="1"/>
</dbReference>
<keyword evidence="6" id="KW-1185">Reference proteome</keyword>
<dbReference type="InterPro" id="IPR032259">
    <property type="entry name" value="HIBYL-CoA-H"/>
</dbReference>
<comment type="catalytic activity">
    <reaction evidence="1">
        <text>3-hydroxy-2-methylpropanoyl-CoA + H2O = 3-hydroxy-2-methylpropanoate + CoA + H(+)</text>
        <dbReference type="Rhea" id="RHEA:20888"/>
        <dbReference type="ChEBI" id="CHEBI:11805"/>
        <dbReference type="ChEBI" id="CHEBI:15377"/>
        <dbReference type="ChEBI" id="CHEBI:15378"/>
        <dbReference type="ChEBI" id="CHEBI:57287"/>
        <dbReference type="ChEBI" id="CHEBI:57340"/>
        <dbReference type="EC" id="3.1.2.4"/>
    </reaction>
</comment>
<evidence type="ECO:0000256" key="2">
    <source>
        <dbReference type="ARBA" id="ARBA00011915"/>
    </source>
</evidence>
<dbReference type="AlphaFoldDB" id="A0A8J7LKD9"/>
<protein>
    <recommendedName>
        <fullName evidence="2">3-hydroxyisobutyryl-CoA hydrolase</fullName>
        <ecNumber evidence="2">3.1.2.4</ecNumber>
    </recommendedName>
</protein>
<dbReference type="GO" id="GO:0006574">
    <property type="term" value="P:L-valine catabolic process"/>
    <property type="evidence" value="ECO:0007669"/>
    <property type="project" value="TreeGrafter"/>
</dbReference>
<dbReference type="NCBIfam" id="NF004127">
    <property type="entry name" value="PRK05617.1"/>
    <property type="match status" value="1"/>
</dbReference>
<dbReference type="EC" id="3.1.2.4" evidence="2"/>